<keyword evidence="2" id="KW-1185">Reference proteome</keyword>
<protein>
    <submittedName>
        <fullName evidence="1">Uncharacterized protein</fullName>
    </submittedName>
</protein>
<sequence>MSEKMPETHEASRGTGASLCVAMGKFPIEMASGWSCNGLVRLSTPQDNLIGLVKMI</sequence>
<comment type="caution">
    <text evidence="1">The sequence shown here is derived from an EMBL/GenBank/DDBJ whole genome shotgun (WGS) entry which is preliminary data.</text>
</comment>
<accession>A0A2R6NJD4</accession>
<dbReference type="Proteomes" id="UP000186601">
    <property type="component" value="Unassembled WGS sequence"/>
</dbReference>
<gene>
    <name evidence="1" type="ORF">PHLCEN_2v11650</name>
</gene>
<name>A0A2R6NJD4_9APHY</name>
<dbReference type="AlphaFoldDB" id="A0A2R6NJD4"/>
<proteinExistence type="predicted"/>
<evidence type="ECO:0000313" key="1">
    <source>
        <dbReference type="EMBL" id="PSR72479.1"/>
    </source>
</evidence>
<reference evidence="1 2" key="1">
    <citation type="submission" date="2018-02" db="EMBL/GenBank/DDBJ databases">
        <title>Genome sequence of the basidiomycete white-rot fungus Phlebia centrifuga.</title>
        <authorList>
            <person name="Granchi Z."/>
            <person name="Peng M."/>
            <person name="de Vries R.P."/>
            <person name="Hilden K."/>
            <person name="Makela M.R."/>
            <person name="Grigoriev I."/>
            <person name="Riley R."/>
        </authorList>
    </citation>
    <scope>NUCLEOTIDE SEQUENCE [LARGE SCALE GENOMIC DNA]</scope>
    <source>
        <strain evidence="1 2">FBCC195</strain>
    </source>
</reference>
<organism evidence="1 2">
    <name type="scientific">Hermanssonia centrifuga</name>
    <dbReference type="NCBI Taxonomy" id="98765"/>
    <lineage>
        <taxon>Eukaryota</taxon>
        <taxon>Fungi</taxon>
        <taxon>Dikarya</taxon>
        <taxon>Basidiomycota</taxon>
        <taxon>Agaricomycotina</taxon>
        <taxon>Agaricomycetes</taxon>
        <taxon>Polyporales</taxon>
        <taxon>Meruliaceae</taxon>
        <taxon>Hermanssonia</taxon>
    </lineage>
</organism>
<evidence type="ECO:0000313" key="2">
    <source>
        <dbReference type="Proteomes" id="UP000186601"/>
    </source>
</evidence>
<dbReference type="EMBL" id="MLYV02001174">
    <property type="protein sequence ID" value="PSR72479.1"/>
    <property type="molecule type" value="Genomic_DNA"/>
</dbReference>